<dbReference type="InterPro" id="IPR050979">
    <property type="entry name" value="LD-transpeptidase"/>
</dbReference>
<dbReference type="InterPro" id="IPR005490">
    <property type="entry name" value="LD_TPept_cat_dom"/>
</dbReference>
<dbReference type="GO" id="GO:0071555">
    <property type="term" value="P:cell wall organization"/>
    <property type="evidence" value="ECO:0007669"/>
    <property type="project" value="UniProtKB-UniRule"/>
</dbReference>
<feature type="chain" id="PRO_5017027731" evidence="8">
    <location>
        <begin position="20"/>
        <end position="204"/>
    </location>
</feature>
<evidence type="ECO:0000256" key="3">
    <source>
        <dbReference type="ARBA" id="ARBA00022679"/>
    </source>
</evidence>
<organism evidence="10 11">
    <name type="scientific">Undibacter mobilis</name>
    <dbReference type="NCBI Taxonomy" id="2292256"/>
    <lineage>
        <taxon>Bacteria</taxon>
        <taxon>Pseudomonadati</taxon>
        <taxon>Pseudomonadota</taxon>
        <taxon>Alphaproteobacteria</taxon>
        <taxon>Hyphomicrobiales</taxon>
        <taxon>Nitrobacteraceae</taxon>
        <taxon>Undibacter</taxon>
    </lineage>
</organism>
<feature type="active site" description="Nucleophile" evidence="7">
    <location>
        <position position="111"/>
    </location>
</feature>
<keyword evidence="8" id="KW-0732">Signal</keyword>
<dbReference type="EMBL" id="QRGO01000001">
    <property type="protein sequence ID" value="RDV04421.1"/>
    <property type="molecule type" value="Genomic_DNA"/>
</dbReference>
<dbReference type="AlphaFoldDB" id="A0A371BAN4"/>
<dbReference type="GO" id="GO:0018104">
    <property type="term" value="P:peptidoglycan-protein cross-linking"/>
    <property type="evidence" value="ECO:0007669"/>
    <property type="project" value="TreeGrafter"/>
</dbReference>
<evidence type="ECO:0000313" key="10">
    <source>
        <dbReference type="EMBL" id="RDV04421.1"/>
    </source>
</evidence>
<keyword evidence="6 7" id="KW-0961">Cell wall biogenesis/degradation</keyword>
<proteinExistence type="inferred from homology"/>
<comment type="pathway">
    <text evidence="1 7">Cell wall biogenesis; peptidoglycan biosynthesis.</text>
</comment>
<dbReference type="Proteomes" id="UP000263993">
    <property type="component" value="Unassembled WGS sequence"/>
</dbReference>
<accession>A0A371BAN4</accession>
<evidence type="ECO:0000256" key="8">
    <source>
        <dbReference type="SAM" id="SignalP"/>
    </source>
</evidence>
<dbReference type="GO" id="GO:0005576">
    <property type="term" value="C:extracellular region"/>
    <property type="evidence" value="ECO:0007669"/>
    <property type="project" value="TreeGrafter"/>
</dbReference>
<keyword evidence="5 7" id="KW-0573">Peptidoglycan synthesis</keyword>
<dbReference type="InterPro" id="IPR038063">
    <property type="entry name" value="Transpep_catalytic_dom"/>
</dbReference>
<dbReference type="GO" id="GO:0008360">
    <property type="term" value="P:regulation of cell shape"/>
    <property type="evidence" value="ECO:0007669"/>
    <property type="project" value="UniProtKB-UniRule"/>
</dbReference>
<keyword evidence="3" id="KW-0808">Transferase</keyword>
<evidence type="ECO:0000313" key="11">
    <source>
        <dbReference type="Proteomes" id="UP000263993"/>
    </source>
</evidence>
<evidence type="ECO:0000256" key="4">
    <source>
        <dbReference type="ARBA" id="ARBA00022960"/>
    </source>
</evidence>
<keyword evidence="11" id="KW-1185">Reference proteome</keyword>
<dbReference type="GO" id="GO:0071972">
    <property type="term" value="F:peptidoglycan L,D-transpeptidase activity"/>
    <property type="evidence" value="ECO:0007669"/>
    <property type="project" value="TreeGrafter"/>
</dbReference>
<evidence type="ECO:0000256" key="1">
    <source>
        <dbReference type="ARBA" id="ARBA00004752"/>
    </source>
</evidence>
<evidence type="ECO:0000256" key="7">
    <source>
        <dbReference type="PROSITE-ProRule" id="PRU01373"/>
    </source>
</evidence>
<evidence type="ECO:0000256" key="5">
    <source>
        <dbReference type="ARBA" id="ARBA00022984"/>
    </source>
</evidence>
<dbReference type="SUPFAM" id="SSF141523">
    <property type="entry name" value="L,D-transpeptidase catalytic domain-like"/>
    <property type="match status" value="1"/>
</dbReference>
<dbReference type="PANTHER" id="PTHR30582:SF2">
    <property type="entry name" value="L,D-TRANSPEPTIDASE YCIB-RELATED"/>
    <property type="match status" value="1"/>
</dbReference>
<reference evidence="11" key="1">
    <citation type="submission" date="2018-08" db="EMBL/GenBank/DDBJ databases">
        <authorList>
            <person name="Kim S.-J."/>
            <person name="Jung G.-Y."/>
        </authorList>
    </citation>
    <scope>NUCLEOTIDE SEQUENCE [LARGE SCALE GENOMIC DNA]</scope>
    <source>
        <strain evidence="11">GY_H</strain>
    </source>
</reference>
<evidence type="ECO:0000256" key="6">
    <source>
        <dbReference type="ARBA" id="ARBA00023316"/>
    </source>
</evidence>
<dbReference type="Gene3D" id="2.40.440.10">
    <property type="entry name" value="L,D-transpeptidase catalytic domain-like"/>
    <property type="match status" value="1"/>
</dbReference>
<dbReference type="PANTHER" id="PTHR30582">
    <property type="entry name" value="L,D-TRANSPEPTIDASE"/>
    <property type="match status" value="1"/>
</dbReference>
<dbReference type="PROSITE" id="PS52029">
    <property type="entry name" value="LD_TPASE"/>
    <property type="match status" value="1"/>
</dbReference>
<evidence type="ECO:0000256" key="2">
    <source>
        <dbReference type="ARBA" id="ARBA00005992"/>
    </source>
</evidence>
<gene>
    <name evidence="10" type="ORF">DXH78_07435</name>
</gene>
<dbReference type="OrthoDB" id="463216at2"/>
<dbReference type="CDD" id="cd16913">
    <property type="entry name" value="YkuD_like"/>
    <property type="match status" value="1"/>
</dbReference>
<feature type="signal peptide" evidence="8">
    <location>
        <begin position="1"/>
        <end position="19"/>
    </location>
</feature>
<keyword evidence="4 7" id="KW-0133">Cell shape</keyword>
<comment type="caution">
    <text evidence="10">The sequence shown here is derived from an EMBL/GenBank/DDBJ whole genome shotgun (WGS) entry which is preliminary data.</text>
</comment>
<feature type="active site" description="Proton donor/acceptor" evidence="7">
    <location>
        <position position="95"/>
    </location>
</feature>
<name>A0A371BAN4_9BRAD</name>
<dbReference type="UniPathway" id="UPA00219"/>
<dbReference type="Pfam" id="PF03734">
    <property type="entry name" value="YkuD"/>
    <property type="match status" value="1"/>
</dbReference>
<protein>
    <submittedName>
        <fullName evidence="10">L,D-transpeptidase</fullName>
    </submittedName>
</protein>
<feature type="domain" description="L,D-TPase catalytic" evidence="9">
    <location>
        <begin position="24"/>
        <end position="138"/>
    </location>
</feature>
<sequence length="204" mass="23370">MRRLAVALFVLALSLAAHAAQAGIVVTVNKSAQELTVEVDGVTQYRWPVSTARWGYNTPNGTYRPQRLERQWYSRKYDWSPMPYSIFFAGGYAIHGSNEISRLGRPASHGCIRLHPKNAAVLFDLVKRNPGATRIDIVGGRPDAAPEKSPRRTGPQVEFRPRKRVMHEERIVRRRAVPAEESFEEIFLEPPRYRSRRAVQWDDF</sequence>
<dbReference type="GO" id="GO:0016740">
    <property type="term" value="F:transferase activity"/>
    <property type="evidence" value="ECO:0007669"/>
    <property type="project" value="UniProtKB-KW"/>
</dbReference>
<dbReference type="RefSeq" id="WP_115516447.1">
    <property type="nucleotide sequence ID" value="NZ_QRGO01000001.1"/>
</dbReference>
<comment type="similarity">
    <text evidence="2">Belongs to the YkuD family.</text>
</comment>
<evidence type="ECO:0000259" key="9">
    <source>
        <dbReference type="PROSITE" id="PS52029"/>
    </source>
</evidence>